<sequence length="415" mass="45736">MTDKITRENIGAPNAPFYTPIQNPPPGTFVKTTQSNGVIANIPSLFTPLKLRGITLPNRIAVSPMCTFSAQDGALTDWHLVHLGQFALRGAGLIMVEATAVAPEGRLSPNDSGLWNDEQIAPLKRIVDFVHSQGVKIGIQLAHGGRKASTIAPFINVKALGNNVKYSQLLPEEFGGWPNDVIGPSPIPWDDEHANPKELTIEQIHEIQEYFVAAAKRAEKAGFDIVELHYAHGYLAHEFFSPISNKRTDQYGGSFENRVRFGLEITKKVREIWSEDKPLFVRISATDWVDDEDSWEIKQSVELSKLFQALGVDLIDVSTGGNIPKQSLAIKDHFQVPFAEVIKKNVDINVATVGLIKDPKLANGIVENGQADLVFLARSFLADGNWAIRAAKELGVIIQTPVQYHYAISEFSLNS</sequence>
<proteinExistence type="predicted"/>
<gene>
    <name evidence="7" type="ORF">FCALED_LOCUS4081</name>
</gene>
<dbReference type="InterPro" id="IPR013785">
    <property type="entry name" value="Aldolase_TIM"/>
</dbReference>
<reference evidence="7" key="1">
    <citation type="submission" date="2021-06" db="EMBL/GenBank/DDBJ databases">
        <authorList>
            <person name="Kallberg Y."/>
            <person name="Tangrot J."/>
            <person name="Rosling A."/>
        </authorList>
    </citation>
    <scope>NUCLEOTIDE SEQUENCE</scope>
    <source>
        <strain evidence="7">UK204</strain>
    </source>
</reference>
<dbReference type="InterPro" id="IPR001155">
    <property type="entry name" value="OxRdtase_FMN_N"/>
</dbReference>
<dbReference type="Pfam" id="PF00724">
    <property type="entry name" value="Oxidored_FMN"/>
    <property type="match status" value="1"/>
</dbReference>
<evidence type="ECO:0000256" key="5">
    <source>
        <dbReference type="ARBA" id="ARBA00023002"/>
    </source>
</evidence>
<organism evidence="7 8">
    <name type="scientific">Funneliformis caledonium</name>
    <dbReference type="NCBI Taxonomy" id="1117310"/>
    <lineage>
        <taxon>Eukaryota</taxon>
        <taxon>Fungi</taxon>
        <taxon>Fungi incertae sedis</taxon>
        <taxon>Mucoromycota</taxon>
        <taxon>Glomeromycotina</taxon>
        <taxon>Glomeromycetes</taxon>
        <taxon>Glomerales</taxon>
        <taxon>Glomeraceae</taxon>
        <taxon>Funneliformis</taxon>
    </lineage>
</organism>
<dbReference type="GO" id="GO:0003959">
    <property type="term" value="F:NADPH dehydrogenase activity"/>
    <property type="evidence" value="ECO:0007669"/>
    <property type="project" value="InterPro"/>
</dbReference>
<dbReference type="PANTHER" id="PTHR43303:SF4">
    <property type="entry name" value="NADPH DEHYDROGENASE C23G7.10C-RELATED"/>
    <property type="match status" value="1"/>
</dbReference>
<dbReference type="SUPFAM" id="SSF51395">
    <property type="entry name" value="FMN-linked oxidoreductases"/>
    <property type="match status" value="1"/>
</dbReference>
<evidence type="ECO:0000256" key="4">
    <source>
        <dbReference type="ARBA" id="ARBA00022857"/>
    </source>
</evidence>
<dbReference type="AlphaFoldDB" id="A0A9N8ZW83"/>
<evidence type="ECO:0000256" key="1">
    <source>
        <dbReference type="ARBA" id="ARBA00001917"/>
    </source>
</evidence>
<dbReference type="EMBL" id="CAJVPQ010000766">
    <property type="protein sequence ID" value="CAG8508681.1"/>
    <property type="molecule type" value="Genomic_DNA"/>
</dbReference>
<dbReference type="Gene3D" id="3.20.20.70">
    <property type="entry name" value="Aldolase class I"/>
    <property type="match status" value="1"/>
</dbReference>
<feature type="domain" description="NADH:flavin oxidoreductase/NADH oxidase N-terminal" evidence="6">
    <location>
        <begin position="44"/>
        <end position="394"/>
    </location>
</feature>
<keyword evidence="3" id="KW-0288">FMN</keyword>
<keyword evidence="8" id="KW-1185">Reference proteome</keyword>
<dbReference type="GO" id="GO:0050661">
    <property type="term" value="F:NADP binding"/>
    <property type="evidence" value="ECO:0007669"/>
    <property type="project" value="InterPro"/>
</dbReference>
<comment type="cofactor">
    <cofactor evidence="1">
        <name>FMN</name>
        <dbReference type="ChEBI" id="CHEBI:58210"/>
    </cofactor>
</comment>
<dbReference type="GO" id="GO:0010181">
    <property type="term" value="F:FMN binding"/>
    <property type="evidence" value="ECO:0007669"/>
    <property type="project" value="InterPro"/>
</dbReference>
<keyword evidence="4" id="KW-0521">NADP</keyword>
<evidence type="ECO:0000313" key="8">
    <source>
        <dbReference type="Proteomes" id="UP000789570"/>
    </source>
</evidence>
<dbReference type="OrthoDB" id="72788at2759"/>
<dbReference type="CDD" id="cd02932">
    <property type="entry name" value="OYE_YqiM_FMN"/>
    <property type="match status" value="1"/>
</dbReference>
<comment type="caution">
    <text evidence="7">The sequence shown here is derived from an EMBL/GenBank/DDBJ whole genome shotgun (WGS) entry which is preliminary data.</text>
</comment>
<protein>
    <submittedName>
        <fullName evidence="7">4273_t:CDS:1</fullName>
    </submittedName>
</protein>
<dbReference type="PANTHER" id="PTHR43303">
    <property type="entry name" value="NADPH DEHYDROGENASE C23G7.10C-RELATED"/>
    <property type="match status" value="1"/>
</dbReference>
<dbReference type="Proteomes" id="UP000789570">
    <property type="component" value="Unassembled WGS sequence"/>
</dbReference>
<evidence type="ECO:0000313" key="7">
    <source>
        <dbReference type="EMBL" id="CAG8508681.1"/>
    </source>
</evidence>
<name>A0A9N8ZW83_9GLOM</name>
<dbReference type="InterPro" id="IPR044152">
    <property type="entry name" value="YqjM-like"/>
</dbReference>
<accession>A0A9N8ZW83</accession>
<keyword evidence="5" id="KW-0560">Oxidoreductase</keyword>
<evidence type="ECO:0000256" key="3">
    <source>
        <dbReference type="ARBA" id="ARBA00022643"/>
    </source>
</evidence>
<evidence type="ECO:0000256" key="2">
    <source>
        <dbReference type="ARBA" id="ARBA00022630"/>
    </source>
</evidence>
<evidence type="ECO:0000259" key="6">
    <source>
        <dbReference type="Pfam" id="PF00724"/>
    </source>
</evidence>
<keyword evidence="2" id="KW-0285">Flavoprotein</keyword>